<dbReference type="Proteomes" id="UP000499080">
    <property type="component" value="Unassembled WGS sequence"/>
</dbReference>
<organism evidence="1 2">
    <name type="scientific">Araneus ventricosus</name>
    <name type="common">Orbweaver spider</name>
    <name type="synonym">Epeira ventricosa</name>
    <dbReference type="NCBI Taxonomy" id="182803"/>
    <lineage>
        <taxon>Eukaryota</taxon>
        <taxon>Metazoa</taxon>
        <taxon>Ecdysozoa</taxon>
        <taxon>Arthropoda</taxon>
        <taxon>Chelicerata</taxon>
        <taxon>Arachnida</taxon>
        <taxon>Araneae</taxon>
        <taxon>Araneomorphae</taxon>
        <taxon>Entelegynae</taxon>
        <taxon>Araneoidea</taxon>
        <taxon>Araneidae</taxon>
        <taxon>Araneus</taxon>
    </lineage>
</organism>
<keyword evidence="2" id="KW-1185">Reference proteome</keyword>
<evidence type="ECO:0000313" key="2">
    <source>
        <dbReference type="Proteomes" id="UP000499080"/>
    </source>
</evidence>
<evidence type="ECO:0000313" key="1">
    <source>
        <dbReference type="EMBL" id="GBL83317.1"/>
    </source>
</evidence>
<accession>A0A4Y2AUW7</accession>
<reference evidence="1 2" key="1">
    <citation type="journal article" date="2019" name="Sci. Rep.">
        <title>Orb-weaving spider Araneus ventricosus genome elucidates the spidroin gene catalogue.</title>
        <authorList>
            <person name="Kono N."/>
            <person name="Nakamura H."/>
            <person name="Ohtoshi R."/>
            <person name="Moran D.A.P."/>
            <person name="Shinohara A."/>
            <person name="Yoshida Y."/>
            <person name="Fujiwara M."/>
            <person name="Mori M."/>
            <person name="Tomita M."/>
            <person name="Arakawa K."/>
        </authorList>
    </citation>
    <scope>NUCLEOTIDE SEQUENCE [LARGE SCALE GENOMIC DNA]</scope>
</reference>
<sequence>MFSNCSSSPLPCQSLYFCFNIYINITTKGNAYKLPDLARCIAVKSERPERHESNSGTEAGVLTAITGRGPTLLKEVRPIIGVEVATPHLPIPSGEAGTHFLIQRLLIHAFAVPPYRGKISE</sequence>
<comment type="caution">
    <text evidence="1">The sequence shown here is derived from an EMBL/GenBank/DDBJ whole genome shotgun (WGS) entry which is preliminary data.</text>
</comment>
<proteinExistence type="predicted"/>
<protein>
    <submittedName>
        <fullName evidence="1">Uncharacterized protein</fullName>
    </submittedName>
</protein>
<dbReference type="AlphaFoldDB" id="A0A4Y2AUW7"/>
<dbReference type="EMBL" id="BGPR01000032">
    <property type="protein sequence ID" value="GBL83317.1"/>
    <property type="molecule type" value="Genomic_DNA"/>
</dbReference>
<name>A0A4Y2AUW7_ARAVE</name>
<gene>
    <name evidence="1" type="ORF">AVEN_110640_1</name>
</gene>